<dbReference type="InterPro" id="IPR045892">
    <property type="entry name" value="CrtISO-like"/>
</dbReference>
<dbReference type="GO" id="GO:0016853">
    <property type="term" value="F:isomerase activity"/>
    <property type="evidence" value="ECO:0007669"/>
    <property type="project" value="UniProtKB-KW"/>
</dbReference>
<keyword evidence="1" id="KW-0413">Isomerase</keyword>
<dbReference type="SUPFAM" id="SSF51905">
    <property type="entry name" value="FAD/NAD(P)-binding domain"/>
    <property type="match status" value="1"/>
</dbReference>
<evidence type="ECO:0000313" key="1">
    <source>
        <dbReference type="EMBL" id="KLE11041.1"/>
    </source>
</evidence>
<accession>A0A0G9KX00</accession>
<dbReference type="PANTHER" id="PTHR46313:SF3">
    <property type="entry name" value="PROLYCOPENE ISOMERASE, CHLOROPLASTIC"/>
    <property type="match status" value="1"/>
</dbReference>
<dbReference type="InterPro" id="IPR036188">
    <property type="entry name" value="FAD/NAD-bd_sf"/>
</dbReference>
<sequence>MQKIDLTVIGSGIGGSLISILNKDKNLVLFEKDKNLGGTASTFKRFGNYFNSGATTFVGYEDNHIIKEIFDSADFIPDLKKSSYAYRTIINGKSIDRITDFEEFIESLNSVFYHKNNRYFWQTLKDIDERFWKLKDIYFAKYSLNSYLKSLKTIDILFKEYKFLLFKSAKSFIKEVLGDISKEYQDFIDAQLQITLQSTSKDIPLLSFAIALSYPFHKIFYANGGMGKLFDDMLKDINVKKNEQIMQIKKENNFYRLISSKDEYLTSKLVLNMPVFECKNLFLDKDLQSYYKKFEFYDQSAFVIYLKIDSKKEFLNHYQIILKDNIPNAVSKSFFVSFSHKDDEKLSKNGYSVTISCHTKALFWNELSKEEYERNKEFTKNFILDELLKNIPDIKKEDIKIEFCATSKTFKRYINRFNCGATPLNLKNIFKIPSSLTPFKNLYNIGDSVFAGQGWPGVALGVKVLNSNLFR</sequence>
<comment type="caution">
    <text evidence="1">The sequence shown here is derived from an EMBL/GenBank/DDBJ whole genome shotgun (WGS) entry which is preliminary data.</text>
</comment>
<dbReference type="GO" id="GO:0016116">
    <property type="term" value="P:carotenoid metabolic process"/>
    <property type="evidence" value="ECO:0007669"/>
    <property type="project" value="InterPro"/>
</dbReference>
<protein>
    <submittedName>
        <fullName evidence="1">Carotenoid isomerase</fullName>
    </submittedName>
</protein>
<dbReference type="PANTHER" id="PTHR46313">
    <property type="match status" value="1"/>
</dbReference>
<dbReference type="EMBL" id="JAIW01000015">
    <property type="protein sequence ID" value="KLE11041.1"/>
    <property type="molecule type" value="Genomic_DNA"/>
</dbReference>
<dbReference type="Gene3D" id="3.50.50.60">
    <property type="entry name" value="FAD/NAD(P)-binding domain"/>
    <property type="match status" value="1"/>
</dbReference>
<evidence type="ECO:0000313" key="2">
    <source>
        <dbReference type="Proteomes" id="UP000035154"/>
    </source>
</evidence>
<dbReference type="RefSeq" id="WP_046997857.1">
    <property type="nucleotide sequence ID" value="NZ_JAIW01000015.1"/>
</dbReference>
<name>A0A0G9KX00_9BACT</name>
<proteinExistence type="predicted"/>
<gene>
    <name evidence="1" type="ORF">AF80_02230</name>
</gene>
<organism evidence="1 2">
    <name type="scientific">Aliarcobacter butzleri L355</name>
    <dbReference type="NCBI Taxonomy" id="1447263"/>
    <lineage>
        <taxon>Bacteria</taxon>
        <taxon>Pseudomonadati</taxon>
        <taxon>Campylobacterota</taxon>
        <taxon>Epsilonproteobacteria</taxon>
        <taxon>Campylobacterales</taxon>
        <taxon>Arcobacteraceae</taxon>
        <taxon>Aliarcobacter</taxon>
    </lineage>
</organism>
<dbReference type="PATRIC" id="fig|1447263.3.peg.430"/>
<dbReference type="AlphaFoldDB" id="A0A0G9KX00"/>
<dbReference type="Pfam" id="PF13450">
    <property type="entry name" value="NAD_binding_8"/>
    <property type="match status" value="1"/>
</dbReference>
<dbReference type="Proteomes" id="UP000035154">
    <property type="component" value="Unassembled WGS sequence"/>
</dbReference>
<reference evidence="1 2" key="1">
    <citation type="submission" date="2014-01" db="EMBL/GenBank/DDBJ databases">
        <title>Development of a Comparative Genomic Fingerprinting Assay for High Resolution Genotyping of Arcobacter butzleri.</title>
        <authorList>
            <person name="Webb A.L."/>
            <person name="Inglis G.D."/>
            <person name="Kruczkiewicz P."/>
            <person name="Selinger L.B."/>
            <person name="Taboada E.N."/>
        </authorList>
    </citation>
    <scope>NUCLEOTIDE SEQUENCE [LARGE SCALE GENOMIC DNA]</scope>
    <source>
        <strain evidence="1 2">L355</strain>
    </source>
</reference>